<gene>
    <name evidence="3" type="ORF">FEM48_Zijuj02G0154000</name>
</gene>
<keyword evidence="1" id="KW-0611">Plant defense</keyword>
<dbReference type="Pfam" id="PF23247">
    <property type="entry name" value="LRR_RPS2"/>
    <property type="match status" value="2"/>
</dbReference>
<reference evidence="3" key="1">
    <citation type="journal article" date="2021" name="Front. Plant Sci.">
        <title>Chromosome-Scale Genome Assembly for Chinese Sour Jujube and Insights Into Its Genome Evolution and Domestication Signature.</title>
        <authorList>
            <person name="Shen L.-Y."/>
            <person name="Luo H."/>
            <person name="Wang X.-L."/>
            <person name="Wang X.-M."/>
            <person name="Qiu X.-J."/>
            <person name="Liu H."/>
            <person name="Zhou S.-S."/>
            <person name="Jia K.-H."/>
            <person name="Nie S."/>
            <person name="Bao Y.-T."/>
            <person name="Zhang R.-G."/>
            <person name="Yun Q.-Z."/>
            <person name="Chai Y.-H."/>
            <person name="Lu J.-Y."/>
            <person name="Li Y."/>
            <person name="Zhao S.-W."/>
            <person name="Mao J.-F."/>
            <person name="Jia S.-G."/>
            <person name="Mao Y.-M."/>
        </authorList>
    </citation>
    <scope>NUCLEOTIDE SEQUENCE</scope>
    <source>
        <strain evidence="3">AT0</strain>
        <tissue evidence="3">Leaf</tissue>
    </source>
</reference>
<accession>A0A978VWG8</accession>
<sequence length="483" mass="54106">MAATSMQLFNWKVVFPNLKELSIYYLSKLASIWSSSRLSATHDHRLDNFRNLHKVEIEGCTNLKYVFSASVARGLEQLVKLKVESCMAIKEIIAKEEDDQNQELILEFMFPKLQTLQLLQLPQLRKFYPGMYTSKWPSLDYLVIFGCEKIETFAAHISTFHHTTTTPFFFIEKDSFPKLTVMSFSGKEILYGPLPPAKCFPTLTDLNLSCVHFTSADFPFASLDKLPCLQKIDVYRAFYKVLFMEQQTPKGQINNGGDFAALTYLRLFKLPKLVYLSDANKSNSNSSSHSHRAADDHRPLVLFPNLEALIVEECRRLKNLQSSAISFHNLTCLSIDLCDGMRYLFTGSIAATGLNQLKTLAVKSCKRMTEIVSTTRRDGDGDEDPPAASAAAAAGGSITILSRLKDLSLTNLPSLSGFCSRNSMLNVKLPSLETLSVSECCLEMEISPDGTLIVTLDPTNQAQRLAQIAEEGEEQDDEKIVRD</sequence>
<dbReference type="PANTHER" id="PTHR33463">
    <property type="entry name" value="NB-ARC DOMAIN-CONTAINING PROTEIN-RELATED"/>
    <property type="match status" value="1"/>
</dbReference>
<proteinExistence type="predicted"/>
<evidence type="ECO:0000313" key="4">
    <source>
        <dbReference type="Proteomes" id="UP000813462"/>
    </source>
</evidence>
<dbReference type="SUPFAM" id="SSF52047">
    <property type="entry name" value="RNI-like"/>
    <property type="match status" value="1"/>
</dbReference>
<dbReference type="InterPro" id="IPR057135">
    <property type="entry name" value="At4g27190-like_LRR"/>
</dbReference>
<feature type="domain" description="Disease resistance protein At4g27190-like leucine-rich repeats" evidence="2">
    <location>
        <begin position="319"/>
        <end position="440"/>
    </location>
</feature>
<protein>
    <recommendedName>
        <fullName evidence="2">Disease resistance protein At4g27190-like leucine-rich repeats domain-containing protein</fullName>
    </recommendedName>
</protein>
<feature type="domain" description="Disease resistance protein At4g27190-like leucine-rich repeats" evidence="2">
    <location>
        <begin position="12"/>
        <end position="86"/>
    </location>
</feature>
<evidence type="ECO:0000259" key="2">
    <source>
        <dbReference type="Pfam" id="PF23247"/>
    </source>
</evidence>
<comment type="caution">
    <text evidence="3">The sequence shown here is derived from an EMBL/GenBank/DDBJ whole genome shotgun (WGS) entry which is preliminary data.</text>
</comment>
<dbReference type="InterPro" id="IPR032675">
    <property type="entry name" value="LRR_dom_sf"/>
</dbReference>
<evidence type="ECO:0000313" key="3">
    <source>
        <dbReference type="EMBL" id="KAH7543163.1"/>
    </source>
</evidence>
<dbReference type="PANTHER" id="PTHR33463:SF203">
    <property type="entry name" value="AAA+ ATPASE DOMAIN-CONTAINING PROTEIN"/>
    <property type="match status" value="1"/>
</dbReference>
<dbReference type="EMBL" id="JAEACU010000002">
    <property type="protein sequence ID" value="KAH7543163.1"/>
    <property type="molecule type" value="Genomic_DNA"/>
</dbReference>
<dbReference type="AlphaFoldDB" id="A0A978VWG8"/>
<dbReference type="SUPFAM" id="SSF52058">
    <property type="entry name" value="L domain-like"/>
    <property type="match status" value="1"/>
</dbReference>
<evidence type="ECO:0000256" key="1">
    <source>
        <dbReference type="ARBA" id="ARBA00022821"/>
    </source>
</evidence>
<dbReference type="Gene3D" id="3.80.10.10">
    <property type="entry name" value="Ribonuclease Inhibitor"/>
    <property type="match status" value="2"/>
</dbReference>
<organism evidence="3 4">
    <name type="scientific">Ziziphus jujuba var. spinosa</name>
    <dbReference type="NCBI Taxonomy" id="714518"/>
    <lineage>
        <taxon>Eukaryota</taxon>
        <taxon>Viridiplantae</taxon>
        <taxon>Streptophyta</taxon>
        <taxon>Embryophyta</taxon>
        <taxon>Tracheophyta</taxon>
        <taxon>Spermatophyta</taxon>
        <taxon>Magnoliopsida</taxon>
        <taxon>eudicotyledons</taxon>
        <taxon>Gunneridae</taxon>
        <taxon>Pentapetalae</taxon>
        <taxon>rosids</taxon>
        <taxon>fabids</taxon>
        <taxon>Rosales</taxon>
        <taxon>Rhamnaceae</taxon>
        <taxon>Paliureae</taxon>
        <taxon>Ziziphus</taxon>
    </lineage>
</organism>
<name>A0A978VWG8_ZIZJJ</name>
<dbReference type="InterPro" id="IPR050905">
    <property type="entry name" value="Plant_NBS-LRR"/>
</dbReference>
<dbReference type="Proteomes" id="UP000813462">
    <property type="component" value="Unassembled WGS sequence"/>
</dbReference>